<dbReference type="InterPro" id="IPR001650">
    <property type="entry name" value="Helicase_C-like"/>
</dbReference>
<dbReference type="PANTHER" id="PTHR24123:SF33">
    <property type="entry name" value="PROTEIN HOS4"/>
    <property type="match status" value="1"/>
</dbReference>
<feature type="region of interest" description="Disordered" evidence="9">
    <location>
        <begin position="115"/>
        <end position="138"/>
    </location>
</feature>
<feature type="repeat" description="ANK" evidence="7">
    <location>
        <begin position="853"/>
        <end position="887"/>
    </location>
</feature>
<dbReference type="SUPFAM" id="SSF52540">
    <property type="entry name" value="P-loop containing nucleoside triphosphate hydrolases"/>
    <property type="match status" value="2"/>
</dbReference>
<evidence type="ECO:0000313" key="14">
    <source>
        <dbReference type="Proteomes" id="UP000001227"/>
    </source>
</evidence>
<dbReference type="Gene3D" id="1.25.40.10">
    <property type="entry name" value="Tetratricopeptide repeat domain"/>
    <property type="match status" value="1"/>
</dbReference>
<evidence type="ECO:0000256" key="5">
    <source>
        <dbReference type="ARBA" id="ARBA00023010"/>
    </source>
</evidence>
<dbReference type="eggNOG" id="COG0653">
    <property type="taxonomic scope" value="Bacteria"/>
</dbReference>
<keyword evidence="6 7" id="KW-0040">ANK repeat</keyword>
<evidence type="ECO:0000313" key="13">
    <source>
        <dbReference type="EMBL" id="ACP20925.1"/>
    </source>
</evidence>
<dbReference type="PRINTS" id="PR00906">
    <property type="entry name" value="SECA"/>
</dbReference>
<dbReference type="InterPro" id="IPR036770">
    <property type="entry name" value="Ankyrin_rpt-contain_sf"/>
</dbReference>
<feature type="repeat" description="TPR" evidence="8">
    <location>
        <begin position="3488"/>
        <end position="3521"/>
    </location>
</feature>
<gene>
    <name evidence="13" type="ordered locus">Aasi_1610</name>
</gene>
<dbReference type="GO" id="GO:0005524">
    <property type="term" value="F:ATP binding"/>
    <property type="evidence" value="ECO:0007669"/>
    <property type="project" value="InterPro"/>
</dbReference>
<dbReference type="InterPro" id="IPR014018">
    <property type="entry name" value="SecA_motor_DEAD"/>
</dbReference>
<feature type="repeat" description="ANK" evidence="7">
    <location>
        <begin position="469"/>
        <end position="501"/>
    </location>
</feature>
<dbReference type="SUPFAM" id="SSF48452">
    <property type="entry name" value="TPR-like"/>
    <property type="match status" value="1"/>
</dbReference>
<dbReference type="HOGENOM" id="CLU_223632_0_0_10"/>
<organism evidence="13 14">
    <name type="scientific">Amoebophilus asiaticus (strain 5a2)</name>
    <dbReference type="NCBI Taxonomy" id="452471"/>
    <lineage>
        <taxon>Bacteria</taxon>
        <taxon>Pseudomonadati</taxon>
        <taxon>Bacteroidota</taxon>
        <taxon>Cytophagia</taxon>
        <taxon>Cytophagales</taxon>
        <taxon>Amoebophilaceae</taxon>
        <taxon>Candidatus Amoebophilus</taxon>
    </lineage>
</organism>
<dbReference type="InterPro" id="IPR027417">
    <property type="entry name" value="P-loop_NTPase"/>
</dbReference>
<feature type="domain" description="Helicase ATP-binding" evidence="10">
    <location>
        <begin position="2696"/>
        <end position="2863"/>
    </location>
</feature>
<feature type="repeat" description="ANK" evidence="7">
    <location>
        <begin position="820"/>
        <end position="852"/>
    </location>
</feature>
<feature type="repeat" description="ANK" evidence="7">
    <location>
        <begin position="1661"/>
        <end position="1693"/>
    </location>
</feature>
<feature type="repeat" description="ANK" evidence="7">
    <location>
        <begin position="1230"/>
        <end position="1251"/>
    </location>
</feature>
<keyword evidence="8" id="KW-0802">TPR repeat</keyword>
<dbReference type="PROSITE" id="PS51192">
    <property type="entry name" value="HELICASE_ATP_BIND_1"/>
    <property type="match status" value="1"/>
</dbReference>
<keyword evidence="14" id="KW-1185">Reference proteome</keyword>
<feature type="repeat" description="ANK" evidence="7">
    <location>
        <begin position="1628"/>
        <end position="1660"/>
    </location>
</feature>
<evidence type="ECO:0000256" key="7">
    <source>
        <dbReference type="PROSITE-ProRule" id="PRU00023"/>
    </source>
</evidence>
<dbReference type="PROSITE" id="PS50297">
    <property type="entry name" value="ANK_REP_REGION"/>
    <property type="match status" value="39"/>
</dbReference>
<feature type="compositionally biased region" description="Basic residues" evidence="9">
    <location>
        <begin position="129"/>
        <end position="138"/>
    </location>
</feature>
<evidence type="ECO:0000256" key="6">
    <source>
        <dbReference type="ARBA" id="ARBA00023043"/>
    </source>
</evidence>
<feature type="repeat" description="ANK" evidence="7">
    <location>
        <begin position="2128"/>
        <end position="2160"/>
    </location>
</feature>
<dbReference type="InterPro" id="IPR051165">
    <property type="entry name" value="Multifunctional_ANK_Repeat"/>
</dbReference>
<dbReference type="InterPro" id="IPR002110">
    <property type="entry name" value="Ankyrin_rpt"/>
</dbReference>
<feature type="repeat" description="ANK" evidence="7">
    <location>
        <begin position="1397"/>
        <end position="1429"/>
    </location>
</feature>
<feature type="repeat" description="ANK" evidence="7">
    <location>
        <begin position="1364"/>
        <end position="1396"/>
    </location>
</feature>
<reference evidence="13 14" key="1">
    <citation type="journal article" date="2010" name="J. Bacteriol.">
        <title>The genome of the amoeba symbiont 'Candidatus Amoebophilus asiaticus' reveals common mechanisms for host cell interaction among amoeba-associated bacteria.</title>
        <authorList>
            <person name="Schmitz-Esser S."/>
            <person name="Tischler P."/>
            <person name="Arnold R."/>
            <person name="Montanaro J."/>
            <person name="Wagner M."/>
            <person name="Rattei T."/>
            <person name="Horn M."/>
        </authorList>
    </citation>
    <scope>NUCLEOTIDE SEQUENCE [LARGE SCALE GENOMIC DNA]</scope>
    <source>
        <strain evidence="13 14">5a2</strain>
    </source>
</reference>
<dbReference type="STRING" id="452471.Aasi_1610"/>
<dbReference type="Gene3D" id="3.40.50.300">
    <property type="entry name" value="P-loop containing nucleotide triphosphate hydrolases"/>
    <property type="match status" value="3"/>
</dbReference>
<feature type="repeat" description="ANK" evidence="7">
    <location>
        <begin position="716"/>
        <end position="748"/>
    </location>
</feature>
<evidence type="ECO:0000256" key="2">
    <source>
        <dbReference type="ARBA" id="ARBA00022490"/>
    </source>
</evidence>
<feature type="region of interest" description="Disordered" evidence="9">
    <location>
        <begin position="4072"/>
        <end position="4108"/>
    </location>
</feature>
<keyword evidence="3" id="KW-0677">Repeat</keyword>
<evidence type="ECO:0000256" key="4">
    <source>
        <dbReference type="ARBA" id="ARBA00022927"/>
    </source>
</evidence>
<dbReference type="GO" id="GO:0006886">
    <property type="term" value="P:intracellular protein transport"/>
    <property type="evidence" value="ECO:0007669"/>
    <property type="project" value="InterPro"/>
</dbReference>
<dbReference type="SUPFAM" id="SSF81767">
    <property type="entry name" value="Pre-protein crosslinking domain of SecA"/>
    <property type="match status" value="1"/>
</dbReference>
<feature type="repeat" description="ANK" evidence="7">
    <location>
        <begin position="1496"/>
        <end position="1528"/>
    </location>
</feature>
<feature type="repeat" description="ANK" evidence="7">
    <location>
        <begin position="1694"/>
        <end position="1726"/>
    </location>
</feature>
<keyword evidence="1" id="KW-0472">Membrane</keyword>
<feature type="repeat" description="ANK" evidence="7">
    <location>
        <begin position="1859"/>
        <end position="1891"/>
    </location>
</feature>
<feature type="repeat" description="ANK" evidence="7">
    <location>
        <begin position="1562"/>
        <end position="1594"/>
    </location>
</feature>
<dbReference type="GO" id="GO:0016020">
    <property type="term" value="C:membrane"/>
    <property type="evidence" value="ECO:0007669"/>
    <property type="project" value="InterPro"/>
</dbReference>
<dbReference type="PRINTS" id="PR01415">
    <property type="entry name" value="ANKYRIN"/>
</dbReference>
<dbReference type="Proteomes" id="UP000001227">
    <property type="component" value="Chromosome"/>
</dbReference>
<dbReference type="SMART" id="SM00248">
    <property type="entry name" value="ANK"/>
    <property type="match status" value="53"/>
</dbReference>
<keyword evidence="2" id="KW-0963">Cytoplasm</keyword>
<feature type="repeat" description="ANK" evidence="7">
    <location>
        <begin position="749"/>
        <end position="775"/>
    </location>
</feature>
<keyword evidence="5" id="KW-0811">Translocation</keyword>
<dbReference type="InterPro" id="IPR000185">
    <property type="entry name" value="SecA"/>
</dbReference>
<feature type="repeat" description="ANK" evidence="7">
    <location>
        <begin position="1529"/>
        <end position="1561"/>
    </location>
</feature>
<dbReference type="PROSITE" id="PS50005">
    <property type="entry name" value="TPR"/>
    <property type="match status" value="1"/>
</dbReference>
<dbReference type="SMART" id="SM00957">
    <property type="entry name" value="SecA_DEAD"/>
    <property type="match status" value="1"/>
</dbReference>
<feature type="repeat" description="ANK" evidence="7">
    <location>
        <begin position="1089"/>
        <end position="1121"/>
    </location>
</feature>
<dbReference type="InterPro" id="IPR019734">
    <property type="entry name" value="TPR_rpt"/>
</dbReference>
<dbReference type="PROSITE" id="PS50088">
    <property type="entry name" value="ANK_REPEAT"/>
    <property type="match status" value="43"/>
</dbReference>
<feature type="repeat" description="ANK" evidence="7">
    <location>
        <begin position="1939"/>
        <end position="1971"/>
    </location>
</feature>
<dbReference type="InterPro" id="IPR011115">
    <property type="entry name" value="SecA_DEAD"/>
</dbReference>
<feature type="repeat" description="ANK" evidence="7">
    <location>
        <begin position="2062"/>
        <end position="2094"/>
    </location>
</feature>
<feature type="repeat" description="ANK" evidence="7">
    <location>
        <begin position="535"/>
        <end position="567"/>
    </location>
</feature>
<name>C3L4K7_AMOA5</name>
<dbReference type="Gene3D" id="1.25.40.20">
    <property type="entry name" value="Ankyrin repeat-containing domain"/>
    <property type="match status" value="14"/>
</dbReference>
<feature type="repeat" description="ANK" evidence="7">
    <location>
        <begin position="603"/>
        <end position="635"/>
    </location>
</feature>
<feature type="repeat" description="ANK" evidence="7">
    <location>
        <begin position="1892"/>
        <end position="1912"/>
    </location>
</feature>
<feature type="repeat" description="ANK" evidence="7">
    <location>
        <begin position="649"/>
        <end position="681"/>
    </location>
</feature>
<dbReference type="SUPFAM" id="SSF48403">
    <property type="entry name" value="Ankyrin repeat"/>
    <property type="match status" value="7"/>
</dbReference>
<dbReference type="InterPro" id="IPR014001">
    <property type="entry name" value="Helicase_ATP-bd"/>
</dbReference>
<evidence type="ECO:0000256" key="9">
    <source>
        <dbReference type="SAM" id="MobiDB-lite"/>
    </source>
</evidence>
<dbReference type="InterPro" id="IPR036670">
    <property type="entry name" value="SecA_X-link_sf"/>
</dbReference>
<dbReference type="eggNOG" id="COG0666">
    <property type="taxonomic scope" value="Bacteria"/>
</dbReference>
<evidence type="ECO:0000256" key="3">
    <source>
        <dbReference type="ARBA" id="ARBA00022737"/>
    </source>
</evidence>
<feature type="repeat" description="ANK" evidence="7">
    <location>
        <begin position="2029"/>
        <end position="2061"/>
    </location>
</feature>
<dbReference type="EMBL" id="CP001102">
    <property type="protein sequence ID" value="ACP20925.1"/>
    <property type="molecule type" value="Genomic_DNA"/>
</dbReference>
<feature type="repeat" description="ANK" evidence="7">
    <location>
        <begin position="1463"/>
        <end position="1495"/>
    </location>
</feature>
<feature type="repeat" description="ANK" evidence="7">
    <location>
        <begin position="1265"/>
        <end position="1297"/>
    </location>
</feature>
<dbReference type="Gene3D" id="3.90.1440.10">
    <property type="entry name" value="SecA, preprotein cross-linking domain"/>
    <property type="match status" value="1"/>
</dbReference>
<evidence type="ECO:0000259" key="11">
    <source>
        <dbReference type="PROSITE" id="PS51194"/>
    </source>
</evidence>
<evidence type="ECO:0000256" key="1">
    <source>
        <dbReference type="ARBA" id="ARBA00022475"/>
    </source>
</evidence>
<feature type="repeat" description="ANK" evidence="7">
    <location>
        <begin position="787"/>
        <end position="819"/>
    </location>
</feature>
<feature type="domain" description="SecA family profile" evidence="12">
    <location>
        <begin position="2605"/>
        <end position="3276"/>
    </location>
</feature>
<feature type="repeat" description="ANK" evidence="7">
    <location>
        <begin position="1197"/>
        <end position="1229"/>
    </location>
</feature>
<feature type="repeat" description="ANK" evidence="7">
    <location>
        <begin position="1760"/>
        <end position="1792"/>
    </location>
</feature>
<feature type="repeat" description="ANK" evidence="7">
    <location>
        <begin position="923"/>
        <end position="955"/>
    </location>
</feature>
<dbReference type="PROSITE" id="PS51196">
    <property type="entry name" value="SECA_MOTOR_DEAD"/>
    <property type="match status" value="1"/>
</dbReference>
<evidence type="ECO:0000256" key="8">
    <source>
        <dbReference type="PROSITE-ProRule" id="PRU00339"/>
    </source>
</evidence>
<keyword evidence="1" id="KW-1003">Cell membrane</keyword>
<dbReference type="PANTHER" id="PTHR24123">
    <property type="entry name" value="ANKYRIN REPEAT-CONTAINING"/>
    <property type="match status" value="1"/>
</dbReference>
<keyword evidence="4" id="KW-0813">Transport</keyword>
<feature type="repeat" description="ANK" evidence="7">
    <location>
        <begin position="1793"/>
        <end position="1825"/>
    </location>
</feature>
<accession>C3L4K7</accession>
<feature type="repeat" description="ANK" evidence="7">
    <location>
        <begin position="1022"/>
        <end position="1054"/>
    </location>
</feature>
<feature type="repeat" description="ANK" evidence="7">
    <location>
        <begin position="1298"/>
        <end position="1330"/>
    </location>
</feature>
<feature type="repeat" description="ANK" evidence="7">
    <location>
        <begin position="436"/>
        <end position="468"/>
    </location>
</feature>
<proteinExistence type="predicted"/>
<feature type="repeat" description="ANK" evidence="7">
    <location>
        <begin position="1130"/>
        <end position="1162"/>
    </location>
</feature>
<feature type="repeat" description="ANK" evidence="7">
    <location>
        <begin position="1727"/>
        <end position="1759"/>
    </location>
</feature>
<evidence type="ECO:0000259" key="12">
    <source>
        <dbReference type="PROSITE" id="PS51196"/>
    </source>
</evidence>
<feature type="domain" description="Helicase C-terminal" evidence="11">
    <location>
        <begin position="3134"/>
        <end position="3286"/>
    </location>
</feature>
<dbReference type="GO" id="GO:0006605">
    <property type="term" value="P:protein targeting"/>
    <property type="evidence" value="ECO:0007669"/>
    <property type="project" value="InterPro"/>
</dbReference>
<feature type="region of interest" description="Disordered" evidence="9">
    <location>
        <begin position="3939"/>
        <end position="3962"/>
    </location>
</feature>
<feature type="repeat" description="ANK" evidence="7">
    <location>
        <begin position="1996"/>
        <end position="2028"/>
    </location>
</feature>
<keyword evidence="4" id="KW-0653">Protein transport</keyword>
<dbReference type="GO" id="GO:0017038">
    <property type="term" value="P:protein import"/>
    <property type="evidence" value="ECO:0007669"/>
    <property type="project" value="InterPro"/>
</dbReference>
<dbReference type="InterPro" id="IPR011990">
    <property type="entry name" value="TPR-like_helical_dom_sf"/>
</dbReference>
<sequence length="4520" mass="503615">MLQSCSNPPIPPVLPSTTVQDTDKKQISILAKQGKYQTRQLPVEFEAPIEEQLGDNTPLQVDVSLEDNVSMHAKMPFTEQTKETVTGTDIVAPSSILPASTTPSSKLNNQLAVTAGKDEKHHTSSTQSAKKHKQSKSRLKALNLDEHIAKQQKRYQQTDKQGTENLSSQLLNKAGADTAGTTPSSTTIAAEKAMEQVGQEDVIGQLQEKCFITKDGYQVTLRRVDDKWFANVQPSWTRGARGLVYVPVYIEPGMRLAALLKFDEFWQKRRIHVMFAKEGDRKRAPIGVYVGVKGLLGAGKTPLHEAFELRNIMALMDERCYGFLNSSGCGTLYPLSKYRHYLNEQDEMGITPLHRAVCLEFRWQFQSHKNLINEMVSLGADINATDHKKQTPLHWAVNNMQGDGEIIKYGRIVIDYPTIIRKLVDLDADINAKDRRGYAPLHYAVEKNNQYAISLLIELGANKDIQDNNGNTPLHLAVELGNMEMAEHLISLGADKDKRNNRTHLPLHMAITCNQTELAKKLIDLGASKITEDKYGNEALHLAIEQGNSELVSYLIQKGAGLYWKNNLGLSPVDLASEKGRMDYVRQMFATRRSEINSISWKDGVSHLHRAVQRKDLSLIKTLIDLGANKNLQEEFTRKASDNTNVKILHRTPLHFAVEQEDISIIKCLIAAGADKNIPDSTGKTPLQYVLQKAGRPIFSQLLNALGININEKDSNGYTLLHRAVVEADVKLAEQLMAVGAQIDIKDKHGNTPLHLAIQQKNLSLIKKMLAAEASKSTKCINVKNNDQQTPLHLAVTQGDTAIIAALLLGKADKVAKDKDGNTPLHVAVLTGSTAIIEQLISSNVDKDIKNNRGETPLHIALQQHSSKDKLIELLKALKVNLQSKDSNGYTLLHTAILEEDERLVSLLLNSTLAVDKNAKNDFGKSPLHIAAEKGNLRLVNLLVALKVDIDIQDNQGETPLHKAIQLGNAEIINQLINAGANKDSCNNYGHTPLHLSVVYNQLQAAIQLRAKGALLCSMDQEGNTPLHLAIYRQHPEFIKYLSQVGADLHLKNKLGFTPIDFASQNGYLTYVRQMILASHTGINNIGVDGLSHLHRAVQHRDLQLVKLLLILGADKDIKEKEASRGNTSLGRTPIHIAVEQEDIEMIGHLVDVGADKDITDSSGQTILQYALQKINRPNFQKLLSALGININEKNRNQQTLLHQSILEGNHELAKQLIAAGADIQAKNKQEYTPLHLAAIGGHLELVALLIAKDKAKNPNPKDKDGNTPLHLAVMQGKMEIIRQLIRLGADINEKNNDGDTALHLAVKKNDEKMVDLLIGLKADRQVKDKQGFTLLHVAVKRNKPKMVDHLIALGLATNAQDHYGQTPLHIAVKENNLDMVGQLVALRADRQAKDINGDSCLYIAVKDNHLDMVGRLIKLNFDKNAIDHNGSTLLHIAVKDNNFEMVGQLIKAGIAINQKDHNGHTPLHIAVQKGNQKIFDRLLKANADRKIKNREGLTLLHIAVKSNKHKMVHRLITLGLVKNAQDNQGNTPLHLAVQEGNADMVDQLVALRADRQAKNKQGFTGLHIAVQANNLRMVRQLIALSFDKDAKDIEGNTPLHIAVKQDNIQIVNQLVELGVNVDVQNCASRSPLQLAIQAGNIKIVKRLLDLGVNKNIENQAGDTLLHIAVKESDVKMVEFLIEAGMDRAVKSKDGRTLLHVAVKENKPAMVDYLITLGIDKNAKDHGGNTCLHTAVQEGNADMVYQLVAQRANRKEKNNQGSSCLHLAVQVNNFSMLAQLVALNFDKHAKDNQGNTPLHIAVEEGKEEIAKHLVQAGASLHIINKLGLTPIDLAATSKHISYIDLVFSATKSINTLGKDGLTHLHRAVQRKDVKLIEQLIKCQADVTATDKVGKTPLHYAASEGHTKLVKILSAALKPKASLSSLFKKNSSLIDIVDNQGQTPLHLAIAGGHIGTVKLLLQQKASLYVKDKQGITPLQKALDAKQTALIKLVVNIPDCSPLHWAVEYNNIGLIKQLLVAGIDINTMDMHGKTALYMAFERGNLELTKQLVALGAAANATDSVGRTLLHHTIINGHLEVAKALLAAGAKINVPDNQGFTELHLAAQYNQPEIARYLITRGAVVDLRNNQQRTALHWAAYHGHAEVAIVLIQAGADLQAFDQQGYTPLYYPLQQGKLGLVELIAAASEHKIQVSRCAYRARRRVTLPTVEQQESTDITERPKKKKSPINQFIRRCLMDLPIEQRAEFEKTIVPLLKKHLVGTPHVLQKNVIQYLENQGCFYPSIFQEYKVEDWVKESLILDITKEALSKEDEVEFAKFIERLNAATQSYKQGELEKLLGMLREKQLVYQLDLAAIADVLTYLIPFGATQALALLEVPDMAWLSSLRLAWLGKQVKTLQHFTPSQRRQISYAGTIFPCKPELLERFIVGLQQEKDFSKVEDFFTFITKNPVSETTLLMAFYQKPKEVEASAIKAWKHYIACELLKNTLAHRYASHPTHRIEKQLATLLDNHWLYEELHATLFELMYKNYTDVATEAQCLSDILDLLIEYGVDSQHCRSALQIIQTRPCHEWEKVFHPRAIAATFGRSHERSATEIIDFIVGNSPRTPFVNDKSALESSYQAVLAAYQRTATLAPENKQIITNWDKAAVIRWAERVKGCAAICNMSADIQHEALAVIKRAVKLTHGHEPRATQLLALLAFLNHVPGKGRLAQINTGEGKSLIVAMLAAMHALKGKKVDVVTTSTELSIPEVAKQTRFFEVLGLSVGENSNDNQKKDVYTRDIVYGTAGNFQGDILKTEFSGKDIRGSRGFSVVIVDEVDSMLFDSRHASIRLSGQTPAMHHLELLLASVYSQVSRILRHLIEKDGITYYIHEDFEVVGDQITTFSGNPLHMEPVSDKEQWITMRTQHHIENLLRPLTGDELQEWKEYKALNEKIVRKGFKAASEEDEKKRKKYEELCKKLGEELKNLPWEKKGRSPVIEIPNHLREFAHKQIPLWIRSAIQAICFFKKELHYDVVKERIVPIDYDNTGVLQNSMVWSDGLAQMLQMKEGLRVEAENISTNFISIPEFFKRYGSSIYGLTGTLGNVPTHQFLTEVYGVDKVIMPPYKYIPVAANIHSKYSCKELPSIIVPNAQAWQEAIIRTTLSKARNHRAVLIICKYIDQVNKLAKQLSTYYDETKIFTYTGQERFDKKSIEAGEIIIATNIAGRGTDITTTDAVERNGGLHVCITFLPDTYRVELQNAGRTARQGKQGTAQLVIQDSNNSSIEDLRSARDDKEGTAITRAKDDVHDMLLRDRLFNRFCALESELLPNVEYCTKEAQLKKLWAYFQTRRDKLFAPGGKLDCTYEYEILKEASSRLYDRIKQQTATAFELRAIKHDLDTTKRELYKKHDKAALVKKLEKELVEQTCSLAKGNFSVDVIERFRNGYTTLPNGEELATKHDWGKHERTGVEETWGLWLQHALKDKPEDDVWQEFSTFENTIRERAKGNALIRNPYYYVLKGNDFLFQGYTGKAVKAYNRAIELDPLHSVNAHYKRAWALLKPKKNKDNILSAKRSLKHAKVLISTHHKPNLVSFNAMVAQTGAKPQLLAHIQHQVDILIKQESYIDAALREIKKAKKENWDIKLTEVKTLEQVFDDAEPGENRGPAISKANINGLSHMFVITAKQPFPWKSIIALAIIGLAQVAAGVLVCACTGKIDTGLGFINEGISDLLATFKAVKSGTFSWAQWGIQKAISLAVAIISCGWQGIKDTFKTVKETAQKIGTVGRGIAQNGVKAAINKAAVELGKGIVKEVVNSAVNHISEKLIIENIEGYIEKKIVKKLEKRLLANELMSKALSLDVKNKNNYWQQILIQEGMGLLHKPDSKFEQFLKGPGATLLKAGLAKMNQLMAAEGGSGVKVFQDALKVRAMADALFEILNMTDKFFSDFADKIELKYKADIEKAAQEQAEKENAKKEGKGKEKEEAHTSTTEQVIAPPEVEQGEIKTARVGSGTTYNSQVESKGEAVREYYYGAVSSKGSLSKVFAGSLKAKITNKIQGEFIQPATSSLVSMGVDKLSEGLTERANAGLVAFRAEHHTHDIGDKLATTKKDEKQEQAGESTGKKLDAHSEQKAKAVAEGKRGDITDVALLAKTVKRPIIIYKNGKIYNIIGKDLPGEPISLSHSSEGVGHWEPIDKSIQVNVSGEYNCLYDAVAAQMSSAEREKLGVQNGQDFRQHIVKEIQTNATITQQFMAQAAELSYLKPAAMMEGGLEYNFDMLANGGRGAFVKISDKGGNDTDYYNAGHYEVELGPDQQPLKDEDGNFKRKFVSDKTLDFARKAGSANIFRIAQSKYSTLSINHVPTHDGANDFSFVGLEPKGPSTHLRDLNRRIPATVYNTRYHGWGRHKGKFNIFNTHPLKEMRVDADRTILGHLGINYHDTEGCLLIGSYYKTDQPIFEKERDEKTGEVKRKPDGQIKWIPTIDEDTGKQVQDIEIEPSRENLNALHGGFKKSGKNKAGSYNAELRYTELYKEAEEARKKVEEQEKKYGNG</sequence>
<feature type="repeat" description="ANK" evidence="7">
    <location>
        <begin position="1331"/>
        <end position="1363"/>
    </location>
</feature>
<evidence type="ECO:0000259" key="10">
    <source>
        <dbReference type="PROSITE" id="PS51192"/>
    </source>
</evidence>
<dbReference type="Pfam" id="PF12796">
    <property type="entry name" value="Ank_2"/>
    <property type="match status" value="18"/>
</dbReference>
<dbReference type="KEGG" id="aas:Aasi_1610"/>
<feature type="repeat" description="ANK" evidence="7">
    <location>
        <begin position="956"/>
        <end position="988"/>
    </location>
</feature>
<dbReference type="SMART" id="SM00487">
    <property type="entry name" value="DEXDc"/>
    <property type="match status" value="1"/>
</dbReference>
<protein>
    <submittedName>
        <fullName evidence="13">Uncharacterized protein</fullName>
    </submittedName>
</protein>
<feature type="repeat" description="ANK" evidence="7">
    <location>
        <begin position="1595"/>
        <end position="1627"/>
    </location>
</feature>
<dbReference type="Pfam" id="PF07517">
    <property type="entry name" value="SecA_DEAD"/>
    <property type="match status" value="1"/>
</dbReference>
<feature type="repeat" description="ANK" evidence="7">
    <location>
        <begin position="502"/>
        <end position="534"/>
    </location>
</feature>
<feature type="compositionally biased region" description="Basic and acidic residues" evidence="9">
    <location>
        <begin position="3939"/>
        <end position="3958"/>
    </location>
</feature>
<dbReference type="SMR" id="C3L4K7"/>
<feature type="repeat" description="ANK" evidence="7">
    <location>
        <begin position="2095"/>
        <end position="2127"/>
    </location>
</feature>
<feature type="repeat" description="ANK" evidence="7">
    <location>
        <begin position="1430"/>
        <end position="1462"/>
    </location>
</feature>
<dbReference type="PROSITE" id="PS51194">
    <property type="entry name" value="HELICASE_CTER"/>
    <property type="match status" value="1"/>
</dbReference>